<gene>
    <name evidence="3" type="ORF">EFL95_14405</name>
</gene>
<dbReference type="EMBL" id="RJSG01000002">
    <property type="protein sequence ID" value="RNL80098.1"/>
    <property type="molecule type" value="Genomic_DNA"/>
</dbReference>
<dbReference type="RefSeq" id="WP_123234600.1">
    <property type="nucleotide sequence ID" value="NZ_RJSG01000002.1"/>
</dbReference>
<dbReference type="GO" id="GO:0016787">
    <property type="term" value="F:hydrolase activity"/>
    <property type="evidence" value="ECO:0007669"/>
    <property type="project" value="UniProtKB-KW"/>
</dbReference>
<keyword evidence="1 3" id="KW-0378">Hydrolase</keyword>
<comment type="caution">
    <text evidence="3">The sequence shown here is derived from an EMBL/GenBank/DDBJ whole genome shotgun (WGS) entry which is preliminary data.</text>
</comment>
<dbReference type="InterPro" id="IPR013094">
    <property type="entry name" value="AB_hydrolase_3"/>
</dbReference>
<dbReference type="PANTHER" id="PTHR48081">
    <property type="entry name" value="AB HYDROLASE SUPERFAMILY PROTEIN C4A8.06C"/>
    <property type="match status" value="1"/>
</dbReference>
<protein>
    <submittedName>
        <fullName evidence="3">Steryl acetyl hydrolase</fullName>
    </submittedName>
</protein>
<dbReference type="Gene3D" id="3.40.50.1820">
    <property type="entry name" value="alpha/beta hydrolase"/>
    <property type="match status" value="1"/>
</dbReference>
<dbReference type="PANTHER" id="PTHR48081:SF8">
    <property type="entry name" value="ALPHA_BETA HYDROLASE FOLD-3 DOMAIN-CONTAINING PROTEIN-RELATED"/>
    <property type="match status" value="1"/>
</dbReference>
<sequence>MSRADGAVAPLRLVTPLERVEKAASRLRRTEFGGGSARSAMLNAALAHTVKPFISVWARMPLAPWPYFLVDYAGLALKPVEGTTFERMELPSCKAEVTRTPSCEDRVVVYLHGGAFVVGGRFLHRQLVSRIAEATRSSVIAVEYRQLPDHPVSASIADGLDAYRYVLDSGVPASQVVIMGDSAGGYLTFQVALAAEKAGLPMPAGLIALSPLIDFDGTAKVTAESAETCALFPKNCFDGLSQVVLRASLRAGEGHALPDAPSRALLHGLPPSLIQVSSAEMVYPDAVSMAESLEVAGVDVELQVWDHQVHVFQAAAGILPEAAQAIEEIADFFDQVIPDTLLAYA</sequence>
<dbReference type="Pfam" id="PF07859">
    <property type="entry name" value="Abhydrolase_3"/>
    <property type="match status" value="1"/>
</dbReference>
<reference evidence="3 4" key="1">
    <citation type="submission" date="2018-11" db="EMBL/GenBank/DDBJ databases">
        <authorList>
            <person name="Li F."/>
        </authorList>
    </citation>
    <scope>NUCLEOTIDE SEQUENCE [LARGE SCALE GENOMIC DNA]</scope>
    <source>
        <strain evidence="3 4">KIS18-7</strain>
    </source>
</reference>
<dbReference type="AlphaFoldDB" id="A0A3N0DWV7"/>
<dbReference type="InterPro" id="IPR029058">
    <property type="entry name" value="AB_hydrolase_fold"/>
</dbReference>
<dbReference type="Proteomes" id="UP000277094">
    <property type="component" value="Unassembled WGS sequence"/>
</dbReference>
<keyword evidence="4" id="KW-1185">Reference proteome</keyword>
<evidence type="ECO:0000256" key="1">
    <source>
        <dbReference type="ARBA" id="ARBA00022801"/>
    </source>
</evidence>
<dbReference type="InterPro" id="IPR050300">
    <property type="entry name" value="GDXG_lipolytic_enzyme"/>
</dbReference>
<dbReference type="SUPFAM" id="SSF53474">
    <property type="entry name" value="alpha/beta-Hydrolases"/>
    <property type="match status" value="1"/>
</dbReference>
<proteinExistence type="predicted"/>
<name>A0A3N0DWV7_9ACTN</name>
<feature type="domain" description="Alpha/beta hydrolase fold-3" evidence="2">
    <location>
        <begin position="108"/>
        <end position="313"/>
    </location>
</feature>
<accession>A0A3N0DWV7</accession>
<evidence type="ECO:0000259" key="2">
    <source>
        <dbReference type="Pfam" id="PF07859"/>
    </source>
</evidence>
<evidence type="ECO:0000313" key="3">
    <source>
        <dbReference type="EMBL" id="RNL80098.1"/>
    </source>
</evidence>
<evidence type="ECO:0000313" key="4">
    <source>
        <dbReference type="Proteomes" id="UP000277094"/>
    </source>
</evidence>
<dbReference type="OrthoDB" id="128186at2"/>
<organism evidence="3 4">
    <name type="scientific">Nocardioides marmorisolisilvae</name>
    <dbReference type="NCBI Taxonomy" id="1542737"/>
    <lineage>
        <taxon>Bacteria</taxon>
        <taxon>Bacillati</taxon>
        <taxon>Actinomycetota</taxon>
        <taxon>Actinomycetes</taxon>
        <taxon>Propionibacteriales</taxon>
        <taxon>Nocardioidaceae</taxon>
        <taxon>Nocardioides</taxon>
    </lineage>
</organism>